<organism evidence="2">
    <name type="scientific">Absidia glauca</name>
    <name type="common">Pin mould</name>
    <dbReference type="NCBI Taxonomy" id="4829"/>
    <lineage>
        <taxon>Eukaryota</taxon>
        <taxon>Fungi</taxon>
        <taxon>Fungi incertae sedis</taxon>
        <taxon>Mucoromycota</taxon>
        <taxon>Mucoromycotina</taxon>
        <taxon>Mucoromycetes</taxon>
        <taxon>Mucorales</taxon>
        <taxon>Cunninghamellaceae</taxon>
        <taxon>Absidia</taxon>
    </lineage>
</organism>
<name>A0A163KC73_ABSGL</name>
<accession>A0A163KC73</accession>
<feature type="compositionally biased region" description="Low complexity" evidence="1">
    <location>
        <begin position="50"/>
        <end position="62"/>
    </location>
</feature>
<proteinExistence type="predicted"/>
<feature type="region of interest" description="Disordered" evidence="1">
    <location>
        <begin position="123"/>
        <end position="148"/>
    </location>
</feature>
<feature type="region of interest" description="Disordered" evidence="1">
    <location>
        <begin position="41"/>
        <end position="101"/>
    </location>
</feature>
<feature type="compositionally biased region" description="Polar residues" evidence="1">
    <location>
        <begin position="63"/>
        <end position="74"/>
    </location>
</feature>
<protein>
    <submittedName>
        <fullName evidence="2">Uncharacterized protein</fullName>
    </submittedName>
</protein>
<gene>
    <name evidence="2" type="primary">ABSGL_11919.1 scaffold 12357</name>
</gene>
<dbReference type="AlphaFoldDB" id="A0A163KC73"/>
<evidence type="ECO:0000256" key="1">
    <source>
        <dbReference type="SAM" id="MobiDB-lite"/>
    </source>
</evidence>
<dbReference type="InParanoid" id="A0A163KC73"/>
<evidence type="ECO:0000313" key="3">
    <source>
        <dbReference type="Proteomes" id="UP000078561"/>
    </source>
</evidence>
<reference evidence="2" key="1">
    <citation type="submission" date="2016-04" db="EMBL/GenBank/DDBJ databases">
        <authorList>
            <person name="Evans L.H."/>
            <person name="Alamgir A."/>
            <person name="Owens N."/>
            <person name="Weber N.D."/>
            <person name="Virtaneva K."/>
            <person name="Barbian K."/>
            <person name="Babar A."/>
            <person name="Rosenke K."/>
        </authorList>
    </citation>
    <scope>NUCLEOTIDE SEQUENCE [LARGE SCALE GENOMIC DNA]</scope>
    <source>
        <strain evidence="2">CBS 101.48</strain>
    </source>
</reference>
<sequence length="148" mass="16774">MPQQQQQQQQQQSYALTNLTYNMQTSFSPYSISTPSFSSPNDMAYTLDNTQTTTPATTTAQQSQLPHQLAVSTSRPDHHHNQQQQHHHQQERPMFGDFCPSIKEERNNAMYDRALSVTGYTTTPLPMIRPNDHSAVPVTSAEPTASYY</sequence>
<evidence type="ECO:0000313" key="2">
    <source>
        <dbReference type="EMBL" id="SAM06043.1"/>
    </source>
</evidence>
<keyword evidence="3" id="KW-1185">Reference proteome</keyword>
<dbReference type="Proteomes" id="UP000078561">
    <property type="component" value="Unassembled WGS sequence"/>
</dbReference>
<dbReference type="EMBL" id="LT554489">
    <property type="protein sequence ID" value="SAM06043.1"/>
    <property type="molecule type" value="Genomic_DNA"/>
</dbReference>